<evidence type="ECO:0000313" key="2">
    <source>
        <dbReference type="Proteomes" id="UP000217784"/>
    </source>
</evidence>
<dbReference type="SUPFAM" id="SSF52540">
    <property type="entry name" value="P-loop containing nucleoside triphosphate hydrolases"/>
    <property type="match status" value="1"/>
</dbReference>
<dbReference type="NCBIfam" id="NF003122">
    <property type="entry name" value="PRK04040.1"/>
    <property type="match status" value="1"/>
</dbReference>
<dbReference type="GO" id="GO:0016301">
    <property type="term" value="F:kinase activity"/>
    <property type="evidence" value="ECO:0007669"/>
    <property type="project" value="UniProtKB-KW"/>
</dbReference>
<dbReference type="Proteomes" id="UP000217784">
    <property type="component" value="Unassembled WGS sequence"/>
</dbReference>
<keyword evidence="1" id="KW-0808">Transferase</keyword>
<comment type="caution">
    <text evidence="1">The sequence shown here is derived from an EMBL/GenBank/DDBJ whole genome shotgun (WGS) entry which is preliminary data.</text>
</comment>
<dbReference type="Pfam" id="PF13207">
    <property type="entry name" value="AAA_17"/>
    <property type="match status" value="1"/>
</dbReference>
<dbReference type="Gene3D" id="3.40.50.300">
    <property type="entry name" value="P-loop containing nucleotide triphosphate hydrolases"/>
    <property type="match status" value="1"/>
</dbReference>
<gene>
    <name evidence="1" type="ORF">ASJ80_08175</name>
</gene>
<keyword evidence="2" id="KW-1185">Reference proteome</keyword>
<keyword evidence="1" id="KW-0418">Kinase</keyword>
<dbReference type="EMBL" id="LMVM01000002">
    <property type="protein sequence ID" value="PAV05700.1"/>
    <property type="molecule type" value="Genomic_DNA"/>
</dbReference>
<protein>
    <submittedName>
        <fullName evidence="1">Adenylate kinase</fullName>
    </submittedName>
</protein>
<sequence length="185" mass="20463">MELPWNVVVVTGVPGVGKTTLCRRVSEDLGYNYVNYGDLMLEIAKSEDLASTDSEMFSLDIDTQQKIWKGAALKVKDMNCVLVDLHGVDQSPIGYILSLPIEIISPDIIVVIESSNDNILQRRHKDTKERIIDTINSLNEHINMLRTSMAVCSAILGCNLIVLENDDLEGCFLKLKNLLGTGSVL</sequence>
<dbReference type="RefSeq" id="WP_069583045.1">
    <property type="nucleotide sequence ID" value="NZ_LMVM01000002.1"/>
</dbReference>
<dbReference type="OrthoDB" id="8730at2157"/>
<accession>A0A2A2H8U8</accession>
<name>A0A2A2H8U8_METBR</name>
<proteinExistence type="predicted"/>
<organism evidence="1 2">
    <name type="scientific">Methanobacterium bryantii</name>
    <dbReference type="NCBI Taxonomy" id="2161"/>
    <lineage>
        <taxon>Archaea</taxon>
        <taxon>Methanobacteriati</taxon>
        <taxon>Methanobacteriota</taxon>
        <taxon>Methanomada group</taxon>
        <taxon>Methanobacteria</taxon>
        <taxon>Methanobacteriales</taxon>
        <taxon>Methanobacteriaceae</taxon>
        <taxon>Methanobacterium</taxon>
    </lineage>
</organism>
<dbReference type="InterPro" id="IPR027417">
    <property type="entry name" value="P-loop_NTPase"/>
</dbReference>
<dbReference type="AlphaFoldDB" id="A0A2A2H8U8"/>
<evidence type="ECO:0000313" key="1">
    <source>
        <dbReference type="EMBL" id="PAV05700.1"/>
    </source>
</evidence>
<reference evidence="1 2" key="1">
    <citation type="journal article" date="2017" name="BMC Genomics">
        <title>Genomic analysis of methanogenic archaea reveals a shift towards energy conservation.</title>
        <authorList>
            <person name="Gilmore S.P."/>
            <person name="Henske J.K."/>
            <person name="Sexton J.A."/>
            <person name="Solomon K.V."/>
            <person name="Seppala S."/>
            <person name="Yoo J.I."/>
            <person name="Huyett L.M."/>
            <person name="Pressman A."/>
            <person name="Cogan J.Z."/>
            <person name="Kivenson V."/>
            <person name="Peng X."/>
            <person name="Tan Y."/>
            <person name="Valentine D.L."/>
            <person name="O'Malley M.A."/>
        </authorList>
    </citation>
    <scope>NUCLEOTIDE SEQUENCE [LARGE SCALE GENOMIC DNA]</scope>
    <source>
        <strain evidence="1 2">M.o.H.</strain>
    </source>
</reference>